<sequence length="161" mass="18957">MATLIKAINNNVFIEFDKGKFDEWCVYLTRNTSKRYAPSDTEYFRRLQELGKLHSPQKIYNDFIKFYNPTDKTMNQAILETIDSLAESYAEDAEEINIWFTVIYAGMVAEENKEHAVLKKRIKRLGMHQVLIENVKPEYAANFSKGKKWMELDTVMKEKEI</sequence>
<accession>A0ABT4KS64</accession>
<gene>
    <name evidence="1" type="ORF">O0931_00525</name>
</gene>
<proteinExistence type="predicted"/>
<keyword evidence="2" id="KW-1185">Reference proteome</keyword>
<evidence type="ECO:0000313" key="2">
    <source>
        <dbReference type="Proteomes" id="UP001144341"/>
    </source>
</evidence>
<dbReference type="Pfam" id="PF22539">
    <property type="entry name" value="DUF7004"/>
    <property type="match status" value="1"/>
</dbReference>
<name>A0ABT4KS64_9SPHI</name>
<protein>
    <submittedName>
        <fullName evidence="1">Uncharacterized protein</fullName>
    </submittedName>
</protein>
<dbReference type="Proteomes" id="UP001144341">
    <property type="component" value="Unassembled WGS sequence"/>
</dbReference>
<reference evidence="1" key="1">
    <citation type="submission" date="2022-12" db="EMBL/GenBank/DDBJ databases">
        <title>Genome sequence of SJ11.</title>
        <authorList>
            <person name="Woo H."/>
        </authorList>
    </citation>
    <scope>NUCLEOTIDE SEQUENCE</scope>
    <source>
        <strain evidence="1">SJ11</strain>
    </source>
</reference>
<dbReference type="InterPro" id="IPR054273">
    <property type="entry name" value="DUF7004"/>
</dbReference>
<organism evidence="1 2">
    <name type="scientific">Pedobacter rhodius</name>
    <dbReference type="NCBI Taxonomy" id="3004098"/>
    <lineage>
        <taxon>Bacteria</taxon>
        <taxon>Pseudomonadati</taxon>
        <taxon>Bacteroidota</taxon>
        <taxon>Sphingobacteriia</taxon>
        <taxon>Sphingobacteriales</taxon>
        <taxon>Sphingobacteriaceae</taxon>
        <taxon>Pedobacter</taxon>
    </lineage>
</organism>
<evidence type="ECO:0000313" key="1">
    <source>
        <dbReference type="EMBL" id="MCZ4221772.1"/>
    </source>
</evidence>
<dbReference type="RefSeq" id="WP_269413609.1">
    <property type="nucleotide sequence ID" value="NZ_JAPWGL010000001.1"/>
</dbReference>
<comment type="caution">
    <text evidence="1">The sequence shown here is derived from an EMBL/GenBank/DDBJ whole genome shotgun (WGS) entry which is preliminary data.</text>
</comment>
<dbReference type="EMBL" id="JAPWGL010000001">
    <property type="protein sequence ID" value="MCZ4221772.1"/>
    <property type="molecule type" value="Genomic_DNA"/>
</dbReference>